<reference evidence="4" key="1">
    <citation type="submission" date="2018-05" db="EMBL/GenBank/DDBJ databases">
        <authorList>
            <person name="Lanie J.A."/>
            <person name="Ng W.-L."/>
            <person name="Kazmierczak K.M."/>
            <person name="Andrzejewski T.M."/>
            <person name="Davidsen T.M."/>
            <person name="Wayne K.J."/>
            <person name="Tettelin H."/>
            <person name="Glass J.I."/>
            <person name="Rusch D."/>
            <person name="Podicherti R."/>
            <person name="Tsui H.-C.T."/>
            <person name="Winkler M.E."/>
        </authorList>
    </citation>
    <scope>NUCLEOTIDE SEQUENCE</scope>
</reference>
<sequence>MGQDVRLRLEKNEESLNSHACRSANSRGRTKVESPSPIRTEFQRDRDRVLHSKSFRRMKHKTQVFISPVGDHFVTRLTHTLEVAQIARTISRALNLNEDLTEAIGLGHDMGHTPFGHIGEDELGKLSPLGFRHNAQSVRLVEKLEKDGKGLNLTEEVREGMLHHSKPKGDFMSSTLVEGIGLEAQVIRISDAIAYLNHDLGDAFRAGVLTEADLPYETKEFLGRRHSERVDRMVMDIICTSSGLLENTSLTSPPTISMSRSMRDATNTLRNFMFERVYMPVDSGPEGKTARLIINVLYEALDSNHDLIPNEFLEIGETIDHAIVDYISGMTDGFAIRTAESLSPGAGQVFAS</sequence>
<keyword evidence="1" id="KW-0378">Hydrolase</keyword>
<dbReference type="PANTHER" id="PTHR35795:SF1">
    <property type="entry name" value="BIS(5'-NUCLEOSYL)-TETRAPHOSPHATASE, SYMMETRICAL"/>
    <property type="match status" value="1"/>
</dbReference>
<dbReference type="PANTHER" id="PTHR35795">
    <property type="entry name" value="SLR1885 PROTEIN"/>
    <property type="match status" value="1"/>
</dbReference>
<gene>
    <name evidence="4" type="ORF">METZ01_LOCUS77065</name>
</gene>
<dbReference type="InterPro" id="IPR006674">
    <property type="entry name" value="HD_domain"/>
</dbReference>
<dbReference type="InterPro" id="IPR051094">
    <property type="entry name" value="Diverse_Catalytic_Enzymes"/>
</dbReference>
<protein>
    <recommendedName>
        <fullName evidence="3">HD domain-containing protein</fullName>
    </recommendedName>
</protein>
<dbReference type="PROSITE" id="PS51831">
    <property type="entry name" value="HD"/>
    <property type="match status" value="1"/>
</dbReference>
<proteinExistence type="predicted"/>
<dbReference type="SUPFAM" id="SSF109604">
    <property type="entry name" value="HD-domain/PDEase-like"/>
    <property type="match status" value="1"/>
</dbReference>
<accession>A0A381U920</accession>
<dbReference type="InterPro" id="IPR003607">
    <property type="entry name" value="HD/PDEase_dom"/>
</dbReference>
<feature type="compositionally biased region" description="Polar residues" evidence="2">
    <location>
        <begin position="17"/>
        <end position="27"/>
    </location>
</feature>
<dbReference type="EMBL" id="UINC01005893">
    <property type="protein sequence ID" value="SVA24211.1"/>
    <property type="molecule type" value="Genomic_DNA"/>
</dbReference>
<dbReference type="Gene3D" id="1.10.3210.10">
    <property type="entry name" value="Hypothetical protein af1432"/>
    <property type="match status" value="1"/>
</dbReference>
<dbReference type="NCBIfam" id="NF002327">
    <property type="entry name" value="PRK01286.1-2"/>
    <property type="match status" value="1"/>
</dbReference>
<feature type="region of interest" description="Disordered" evidence="2">
    <location>
        <begin position="11"/>
        <end position="38"/>
    </location>
</feature>
<feature type="domain" description="HD" evidence="3">
    <location>
        <begin position="76"/>
        <end position="196"/>
    </location>
</feature>
<dbReference type="InterPro" id="IPR026875">
    <property type="entry name" value="PHydrolase_assoc_dom"/>
</dbReference>
<dbReference type="NCBIfam" id="TIGR01353">
    <property type="entry name" value="dGTP_triPase"/>
    <property type="match status" value="1"/>
</dbReference>
<evidence type="ECO:0000259" key="3">
    <source>
        <dbReference type="PROSITE" id="PS51831"/>
    </source>
</evidence>
<name>A0A381U920_9ZZZZ</name>
<dbReference type="Pfam" id="PF01966">
    <property type="entry name" value="HD"/>
    <property type="match status" value="1"/>
</dbReference>
<dbReference type="AlphaFoldDB" id="A0A381U920"/>
<evidence type="ECO:0000256" key="2">
    <source>
        <dbReference type="SAM" id="MobiDB-lite"/>
    </source>
</evidence>
<dbReference type="SMART" id="SM00471">
    <property type="entry name" value="HDc"/>
    <property type="match status" value="1"/>
</dbReference>
<dbReference type="CDD" id="cd00077">
    <property type="entry name" value="HDc"/>
    <property type="match status" value="1"/>
</dbReference>
<dbReference type="InterPro" id="IPR006261">
    <property type="entry name" value="dGTPase"/>
</dbReference>
<dbReference type="GO" id="GO:0016793">
    <property type="term" value="F:triphosphoric monoester hydrolase activity"/>
    <property type="evidence" value="ECO:0007669"/>
    <property type="project" value="InterPro"/>
</dbReference>
<evidence type="ECO:0000313" key="4">
    <source>
        <dbReference type="EMBL" id="SVA24211.1"/>
    </source>
</evidence>
<dbReference type="Pfam" id="PF13286">
    <property type="entry name" value="HD_assoc"/>
    <property type="match status" value="1"/>
</dbReference>
<evidence type="ECO:0000256" key="1">
    <source>
        <dbReference type="ARBA" id="ARBA00022801"/>
    </source>
</evidence>
<organism evidence="4">
    <name type="scientific">marine metagenome</name>
    <dbReference type="NCBI Taxonomy" id="408172"/>
    <lineage>
        <taxon>unclassified sequences</taxon>
        <taxon>metagenomes</taxon>
        <taxon>ecological metagenomes</taxon>
    </lineage>
</organism>